<keyword evidence="6 11" id="KW-0378">Hydrolase</keyword>
<evidence type="ECO:0000256" key="7">
    <source>
        <dbReference type="ARBA" id="ARBA00022833"/>
    </source>
</evidence>
<dbReference type="Proteomes" id="UP000294508">
    <property type="component" value="Unassembled WGS sequence"/>
</dbReference>
<evidence type="ECO:0000256" key="3">
    <source>
        <dbReference type="ARBA" id="ARBA00022670"/>
    </source>
</evidence>
<evidence type="ECO:0000256" key="9">
    <source>
        <dbReference type="ARBA" id="ARBA00023049"/>
    </source>
</evidence>
<organism evidence="15 16">
    <name type="scientific">Kribbella steppae</name>
    <dbReference type="NCBI Taxonomy" id="2512223"/>
    <lineage>
        <taxon>Bacteria</taxon>
        <taxon>Bacillati</taxon>
        <taxon>Actinomycetota</taxon>
        <taxon>Actinomycetes</taxon>
        <taxon>Propionibacteriales</taxon>
        <taxon>Kribbellaceae</taxon>
        <taxon>Kribbella</taxon>
    </lineage>
</organism>
<dbReference type="InterPro" id="IPR050083">
    <property type="entry name" value="HtpX_protease"/>
</dbReference>
<evidence type="ECO:0000256" key="11">
    <source>
        <dbReference type="RuleBase" id="RU003983"/>
    </source>
</evidence>
<evidence type="ECO:0000313" key="16">
    <source>
        <dbReference type="Proteomes" id="UP000294508"/>
    </source>
</evidence>
<feature type="domain" description="Peptidase M48" evidence="14">
    <location>
        <begin position="103"/>
        <end position="314"/>
    </location>
</feature>
<comment type="caution">
    <text evidence="15">The sequence shown here is derived from an EMBL/GenBank/DDBJ whole genome shotgun (WGS) entry which is preliminary data.</text>
</comment>
<dbReference type="Gene3D" id="3.30.2010.10">
    <property type="entry name" value="Metalloproteases ('zincins'), catalytic domain"/>
    <property type="match status" value="1"/>
</dbReference>
<keyword evidence="16" id="KW-1185">Reference proteome</keyword>
<evidence type="ECO:0000256" key="2">
    <source>
        <dbReference type="ARBA" id="ARBA00022475"/>
    </source>
</evidence>
<dbReference type="InterPro" id="IPR001915">
    <property type="entry name" value="Peptidase_M48"/>
</dbReference>
<evidence type="ECO:0000256" key="8">
    <source>
        <dbReference type="ARBA" id="ARBA00022989"/>
    </source>
</evidence>
<keyword evidence="5" id="KW-0479">Metal-binding</keyword>
<dbReference type="GO" id="GO:0006508">
    <property type="term" value="P:proteolysis"/>
    <property type="evidence" value="ECO:0007669"/>
    <property type="project" value="UniProtKB-KW"/>
</dbReference>
<dbReference type="PANTHER" id="PTHR43221">
    <property type="entry name" value="PROTEASE HTPX"/>
    <property type="match status" value="1"/>
</dbReference>
<accession>A0A4R2HZL2</accession>
<evidence type="ECO:0000313" key="15">
    <source>
        <dbReference type="EMBL" id="TCO35535.1"/>
    </source>
</evidence>
<evidence type="ECO:0000256" key="5">
    <source>
        <dbReference type="ARBA" id="ARBA00022723"/>
    </source>
</evidence>
<gene>
    <name evidence="15" type="ORF">EV652_101417</name>
</gene>
<proteinExistence type="inferred from homology"/>
<keyword evidence="10 13" id="KW-0472">Membrane</keyword>
<evidence type="ECO:0000259" key="14">
    <source>
        <dbReference type="Pfam" id="PF01435"/>
    </source>
</evidence>
<evidence type="ECO:0000256" key="13">
    <source>
        <dbReference type="SAM" id="Phobius"/>
    </source>
</evidence>
<evidence type="ECO:0000256" key="1">
    <source>
        <dbReference type="ARBA" id="ARBA00004651"/>
    </source>
</evidence>
<keyword evidence="2" id="KW-1003">Cell membrane</keyword>
<keyword evidence="7 11" id="KW-0862">Zinc</keyword>
<dbReference type="GO" id="GO:0004222">
    <property type="term" value="F:metalloendopeptidase activity"/>
    <property type="evidence" value="ECO:0007669"/>
    <property type="project" value="InterPro"/>
</dbReference>
<evidence type="ECO:0000256" key="4">
    <source>
        <dbReference type="ARBA" id="ARBA00022692"/>
    </source>
</evidence>
<sequence>MPPQTPWNQLPPGNEQNGGVGKGREGSGTRPEVSAATTLLVAVPWFFWSLVIVIWISNIFGSWNWLVVGLWILSGAVTFVSPVEDLVARYLYRLRRPTLVEEQRLGPIWLQLLRRAAVDGRRFSLWVQESDDVNATPTPGHTVAVTRWALYTLPPSHLEAVLAHELSYHVGGRAWLSLLNFWYSIPARCALVGVRALVQLMKKVPAIGCAVGGFLFLAYSGILLAVLTFGDGYLTAMLFLTPFIAPPILAWLNRWQVKQADRRAALMGYGATLIQVLYGWQMQNQQMFGRDTNRRTQLMSSTPSLVERVQTLERANPGTLPDPS</sequence>
<feature type="transmembrane region" description="Helical" evidence="13">
    <location>
        <begin position="233"/>
        <end position="252"/>
    </location>
</feature>
<dbReference type="EMBL" id="SLWN01000001">
    <property type="protein sequence ID" value="TCO35535.1"/>
    <property type="molecule type" value="Genomic_DNA"/>
</dbReference>
<feature type="transmembrane region" description="Helical" evidence="13">
    <location>
        <begin position="264"/>
        <end position="280"/>
    </location>
</feature>
<evidence type="ECO:0000256" key="6">
    <source>
        <dbReference type="ARBA" id="ARBA00022801"/>
    </source>
</evidence>
<reference evidence="15 16" key="1">
    <citation type="journal article" date="2015" name="Stand. Genomic Sci.">
        <title>Genomic Encyclopedia of Bacterial and Archaeal Type Strains, Phase III: the genomes of soil and plant-associated and newly described type strains.</title>
        <authorList>
            <person name="Whitman W.B."/>
            <person name="Woyke T."/>
            <person name="Klenk H.P."/>
            <person name="Zhou Y."/>
            <person name="Lilburn T.G."/>
            <person name="Beck B.J."/>
            <person name="De Vos P."/>
            <person name="Vandamme P."/>
            <person name="Eisen J.A."/>
            <person name="Garrity G."/>
            <person name="Hugenholtz P."/>
            <person name="Kyrpides N.C."/>
        </authorList>
    </citation>
    <scope>NUCLEOTIDE SEQUENCE [LARGE SCALE GENOMIC DNA]</scope>
    <source>
        <strain evidence="15 16">VKM Ac-2572</strain>
    </source>
</reference>
<dbReference type="OrthoDB" id="3474767at2"/>
<keyword evidence="4 13" id="KW-0812">Transmembrane</keyword>
<feature type="transmembrane region" description="Helical" evidence="13">
    <location>
        <begin position="63"/>
        <end position="87"/>
    </location>
</feature>
<protein>
    <submittedName>
        <fullName evidence="15">Zn-dependent protease with chaperone function</fullName>
    </submittedName>
</protein>
<evidence type="ECO:0000256" key="10">
    <source>
        <dbReference type="ARBA" id="ARBA00023136"/>
    </source>
</evidence>
<dbReference type="PANTHER" id="PTHR43221:SF1">
    <property type="entry name" value="PROTEASE HTPX"/>
    <property type="match status" value="1"/>
</dbReference>
<keyword evidence="3 11" id="KW-0645">Protease</keyword>
<feature type="transmembrane region" description="Helical" evidence="13">
    <location>
        <begin position="33"/>
        <end position="57"/>
    </location>
</feature>
<evidence type="ECO:0000256" key="12">
    <source>
        <dbReference type="SAM" id="MobiDB-lite"/>
    </source>
</evidence>
<comment type="cofactor">
    <cofactor evidence="11">
        <name>Zn(2+)</name>
        <dbReference type="ChEBI" id="CHEBI:29105"/>
    </cofactor>
    <text evidence="11">Binds 1 zinc ion per subunit.</text>
</comment>
<dbReference type="AlphaFoldDB" id="A0A4R2HZL2"/>
<dbReference type="Pfam" id="PF01435">
    <property type="entry name" value="Peptidase_M48"/>
    <property type="match status" value="1"/>
</dbReference>
<keyword evidence="9 11" id="KW-0482">Metalloprotease</keyword>
<name>A0A4R2HZL2_9ACTN</name>
<feature type="region of interest" description="Disordered" evidence="12">
    <location>
        <begin position="1"/>
        <end position="29"/>
    </location>
</feature>
<dbReference type="GO" id="GO:0005886">
    <property type="term" value="C:plasma membrane"/>
    <property type="evidence" value="ECO:0007669"/>
    <property type="project" value="UniProtKB-SubCell"/>
</dbReference>
<feature type="transmembrane region" description="Helical" evidence="13">
    <location>
        <begin position="204"/>
        <end position="227"/>
    </location>
</feature>
<keyword evidence="8 13" id="KW-1133">Transmembrane helix</keyword>
<comment type="subcellular location">
    <subcellularLocation>
        <location evidence="1">Cell membrane</location>
        <topology evidence="1">Multi-pass membrane protein</topology>
    </subcellularLocation>
</comment>
<dbReference type="GO" id="GO:0046872">
    <property type="term" value="F:metal ion binding"/>
    <property type="evidence" value="ECO:0007669"/>
    <property type="project" value="UniProtKB-KW"/>
</dbReference>
<comment type="similarity">
    <text evidence="11">Belongs to the peptidase M48 family.</text>
</comment>